<evidence type="ECO:0000259" key="3">
    <source>
        <dbReference type="Pfam" id="PF01467"/>
    </source>
</evidence>
<dbReference type="GO" id="GO:0016779">
    <property type="term" value="F:nucleotidyltransferase activity"/>
    <property type="evidence" value="ECO:0007669"/>
    <property type="project" value="UniProtKB-KW"/>
</dbReference>
<protein>
    <submittedName>
        <fullName evidence="4">Glycerol-3-phosphate cytidylyltransferase</fullName>
    </submittedName>
</protein>
<dbReference type="SUPFAM" id="SSF52374">
    <property type="entry name" value="Nucleotidylyl transferase"/>
    <property type="match status" value="1"/>
</dbReference>
<keyword evidence="2 4" id="KW-0548">Nucleotidyltransferase</keyword>
<dbReference type="InterPro" id="IPR050385">
    <property type="entry name" value="Archaeal_FAD_synthase"/>
</dbReference>
<sequence length="170" mass="19691">MGITDYHYYRTVPVEDAAAEQVNEKEKGESPKNSKPYRIGYVPGAFDLFHVGHLNLLRRSKSRCEYLIAGVLTDELYEHFKKKKPVIPYEQRAAIVSAISYVDRVVPVDFSNTYKIDAWKRYHYDCHFSGNDHGAEWAHDLQQLREVGADMEFFEYTKATSSSNIKEKMS</sequence>
<feature type="domain" description="Cytidyltransferase-like" evidence="3">
    <location>
        <begin position="41"/>
        <end position="167"/>
    </location>
</feature>
<accession>A0A426DS38</accession>
<evidence type="ECO:0000256" key="1">
    <source>
        <dbReference type="ARBA" id="ARBA00022679"/>
    </source>
</evidence>
<organism evidence="4 5">
    <name type="scientific">Schaedlerella arabinosiphila</name>
    <dbReference type="NCBI Taxonomy" id="2044587"/>
    <lineage>
        <taxon>Bacteria</taxon>
        <taxon>Bacillati</taxon>
        <taxon>Bacillota</taxon>
        <taxon>Clostridia</taxon>
        <taxon>Lachnospirales</taxon>
        <taxon>Lachnospiraceae</taxon>
        <taxon>Schaedlerella</taxon>
    </lineage>
</organism>
<proteinExistence type="predicted"/>
<evidence type="ECO:0000313" key="4">
    <source>
        <dbReference type="EMBL" id="RRK35473.1"/>
    </source>
</evidence>
<evidence type="ECO:0000256" key="2">
    <source>
        <dbReference type="ARBA" id="ARBA00022695"/>
    </source>
</evidence>
<dbReference type="AlphaFoldDB" id="A0A426DS38"/>
<dbReference type="NCBIfam" id="TIGR00125">
    <property type="entry name" value="cyt_tran_rel"/>
    <property type="match status" value="1"/>
</dbReference>
<comment type="caution">
    <text evidence="4">The sequence shown here is derived from an EMBL/GenBank/DDBJ whole genome shotgun (WGS) entry which is preliminary data.</text>
</comment>
<dbReference type="Gene3D" id="3.40.50.620">
    <property type="entry name" value="HUPs"/>
    <property type="match status" value="1"/>
</dbReference>
<dbReference type="PANTHER" id="PTHR43793:SF1">
    <property type="entry name" value="FAD SYNTHASE"/>
    <property type="match status" value="1"/>
</dbReference>
<evidence type="ECO:0000313" key="5">
    <source>
        <dbReference type="Proteomes" id="UP000274920"/>
    </source>
</evidence>
<reference evidence="4" key="1">
    <citation type="submission" date="2018-10" db="EMBL/GenBank/DDBJ databases">
        <title>Schaedlerella arabinophila gen. nov. sp. nov., isolated from the mouse intestinal tract and comparative analysis with the genome of the closely related altered Schaedler flora strain ASF502.</title>
        <authorList>
            <person name="Miyake S."/>
            <person name="Soh M."/>
            <person name="Seedorf H."/>
        </authorList>
    </citation>
    <scope>NUCLEOTIDE SEQUENCE [LARGE SCALE GENOMIC DNA]</scope>
    <source>
        <strain evidence="4">DSM 106076</strain>
    </source>
</reference>
<dbReference type="Pfam" id="PF01467">
    <property type="entry name" value="CTP_transf_like"/>
    <property type="match status" value="1"/>
</dbReference>
<dbReference type="PANTHER" id="PTHR43793">
    <property type="entry name" value="FAD SYNTHASE"/>
    <property type="match status" value="1"/>
</dbReference>
<name>A0A426DS38_9FIRM</name>
<dbReference type="Proteomes" id="UP000274920">
    <property type="component" value="Unassembled WGS sequence"/>
</dbReference>
<dbReference type="EMBL" id="RHJS01000002">
    <property type="protein sequence ID" value="RRK35473.1"/>
    <property type="molecule type" value="Genomic_DNA"/>
</dbReference>
<dbReference type="InterPro" id="IPR014729">
    <property type="entry name" value="Rossmann-like_a/b/a_fold"/>
</dbReference>
<dbReference type="InterPro" id="IPR004821">
    <property type="entry name" value="Cyt_trans-like"/>
</dbReference>
<keyword evidence="5" id="KW-1185">Reference proteome</keyword>
<gene>
    <name evidence="4" type="ORF">EBB54_21940</name>
</gene>
<keyword evidence="1 4" id="KW-0808">Transferase</keyword>